<dbReference type="InterPro" id="IPR013536">
    <property type="entry name" value="WLM_dom"/>
</dbReference>
<dbReference type="GeneID" id="19975291"/>
<reference evidence="8 9" key="1">
    <citation type="submission" date="2013-03" db="EMBL/GenBank/DDBJ databases">
        <title>The Genome Sequence of Phialophora europaea CBS 101466.</title>
        <authorList>
            <consortium name="The Broad Institute Genomics Platform"/>
            <person name="Cuomo C."/>
            <person name="de Hoog S."/>
            <person name="Gorbushina A."/>
            <person name="Walker B."/>
            <person name="Young S.K."/>
            <person name="Zeng Q."/>
            <person name="Gargeya S."/>
            <person name="Fitzgerald M."/>
            <person name="Haas B."/>
            <person name="Abouelleil A."/>
            <person name="Allen A.W."/>
            <person name="Alvarado L."/>
            <person name="Arachchi H.M."/>
            <person name="Berlin A.M."/>
            <person name="Chapman S.B."/>
            <person name="Gainer-Dewar J."/>
            <person name="Goldberg J."/>
            <person name="Griggs A."/>
            <person name="Gujja S."/>
            <person name="Hansen M."/>
            <person name="Howarth C."/>
            <person name="Imamovic A."/>
            <person name="Ireland A."/>
            <person name="Larimer J."/>
            <person name="McCowan C."/>
            <person name="Murphy C."/>
            <person name="Pearson M."/>
            <person name="Poon T.W."/>
            <person name="Priest M."/>
            <person name="Roberts A."/>
            <person name="Saif S."/>
            <person name="Shea T."/>
            <person name="Sisk P."/>
            <person name="Sykes S."/>
            <person name="Wortman J."/>
            <person name="Nusbaum C."/>
            <person name="Birren B."/>
        </authorList>
    </citation>
    <scope>NUCLEOTIDE SEQUENCE [LARGE SCALE GENOMIC DNA]</scope>
    <source>
        <strain evidence="8 9">CBS 101466</strain>
    </source>
</reference>
<evidence type="ECO:0000259" key="6">
    <source>
        <dbReference type="PROSITE" id="PS50199"/>
    </source>
</evidence>
<dbReference type="STRING" id="1220924.W2RML8"/>
<evidence type="ECO:0000259" key="7">
    <source>
        <dbReference type="PROSITE" id="PS51397"/>
    </source>
</evidence>
<evidence type="ECO:0000256" key="3">
    <source>
        <dbReference type="ARBA" id="ARBA00022833"/>
    </source>
</evidence>
<dbReference type="OrthoDB" id="261960at2759"/>
<accession>W2RML8</accession>
<evidence type="ECO:0000313" key="9">
    <source>
        <dbReference type="Proteomes" id="UP000030752"/>
    </source>
</evidence>
<feature type="region of interest" description="Disordered" evidence="5">
    <location>
        <begin position="293"/>
        <end position="321"/>
    </location>
</feature>
<gene>
    <name evidence="8" type="ORF">HMPREF1541_07952</name>
</gene>
<evidence type="ECO:0008006" key="10">
    <source>
        <dbReference type="Google" id="ProtNLM"/>
    </source>
</evidence>
<dbReference type="InterPro" id="IPR001876">
    <property type="entry name" value="Znf_RanBP2"/>
</dbReference>
<dbReference type="GO" id="GO:0005634">
    <property type="term" value="C:nucleus"/>
    <property type="evidence" value="ECO:0007669"/>
    <property type="project" value="TreeGrafter"/>
</dbReference>
<dbReference type="InterPro" id="IPR053000">
    <property type="entry name" value="WSS1-like_metalloprotease"/>
</dbReference>
<evidence type="ECO:0000256" key="2">
    <source>
        <dbReference type="ARBA" id="ARBA00022771"/>
    </source>
</evidence>
<dbReference type="AlphaFoldDB" id="W2RML8"/>
<evidence type="ECO:0000256" key="5">
    <source>
        <dbReference type="SAM" id="MobiDB-lite"/>
    </source>
</evidence>
<dbReference type="EMBL" id="KB822724">
    <property type="protein sequence ID" value="ETN36964.1"/>
    <property type="molecule type" value="Genomic_DNA"/>
</dbReference>
<dbReference type="Proteomes" id="UP000030752">
    <property type="component" value="Unassembled WGS sequence"/>
</dbReference>
<dbReference type="SUPFAM" id="SSF90209">
    <property type="entry name" value="Ran binding protein zinc finger-like"/>
    <property type="match status" value="1"/>
</dbReference>
<feature type="region of interest" description="Disordered" evidence="5">
    <location>
        <begin position="355"/>
        <end position="416"/>
    </location>
</feature>
<evidence type="ECO:0000313" key="8">
    <source>
        <dbReference type="EMBL" id="ETN36964.1"/>
    </source>
</evidence>
<name>W2RML8_CYPE1</name>
<dbReference type="GO" id="GO:0008237">
    <property type="term" value="F:metallopeptidase activity"/>
    <property type="evidence" value="ECO:0007669"/>
    <property type="project" value="TreeGrafter"/>
</dbReference>
<dbReference type="VEuPathDB" id="FungiDB:HMPREF1541_07952"/>
<evidence type="ECO:0000256" key="1">
    <source>
        <dbReference type="ARBA" id="ARBA00022723"/>
    </source>
</evidence>
<feature type="domain" description="WLM" evidence="7">
    <location>
        <begin position="4"/>
        <end position="200"/>
    </location>
</feature>
<dbReference type="PANTHER" id="PTHR46622">
    <property type="entry name" value="DNA-DEPENDENT METALLOPROTEASE WSS1"/>
    <property type="match status" value="1"/>
</dbReference>
<keyword evidence="9" id="KW-1185">Reference proteome</keyword>
<feature type="compositionally biased region" description="Basic and acidic residues" evidence="5">
    <location>
        <begin position="400"/>
        <end position="416"/>
    </location>
</feature>
<keyword evidence="1" id="KW-0479">Metal-binding</keyword>
<feature type="region of interest" description="Disordered" evidence="5">
    <location>
        <begin position="260"/>
        <end position="279"/>
    </location>
</feature>
<dbReference type="GO" id="GO:0008270">
    <property type="term" value="F:zinc ion binding"/>
    <property type="evidence" value="ECO:0007669"/>
    <property type="project" value="UniProtKB-KW"/>
</dbReference>
<dbReference type="GO" id="GO:0006281">
    <property type="term" value="P:DNA repair"/>
    <property type="evidence" value="ECO:0007669"/>
    <property type="project" value="TreeGrafter"/>
</dbReference>
<dbReference type="PROSITE" id="PS01358">
    <property type="entry name" value="ZF_RANBP2_1"/>
    <property type="match status" value="1"/>
</dbReference>
<dbReference type="FunCoup" id="W2RML8">
    <property type="interactions" value="62"/>
</dbReference>
<dbReference type="PROSITE" id="PS51397">
    <property type="entry name" value="WLM"/>
    <property type="match status" value="1"/>
</dbReference>
<feature type="compositionally biased region" description="Pro residues" evidence="5">
    <location>
        <begin position="300"/>
        <end position="321"/>
    </location>
</feature>
<dbReference type="eggNOG" id="KOG1558">
    <property type="taxonomic scope" value="Eukaryota"/>
</dbReference>
<dbReference type="Gene3D" id="2.30.30.380">
    <property type="entry name" value="Zn-finger domain of Sec23/24"/>
    <property type="match status" value="1"/>
</dbReference>
<evidence type="ECO:0000256" key="4">
    <source>
        <dbReference type="PROSITE-ProRule" id="PRU00322"/>
    </source>
</evidence>
<dbReference type="PROSITE" id="PS50199">
    <property type="entry name" value="ZF_RANBP2_2"/>
    <property type="match status" value="1"/>
</dbReference>
<sequence>MSHQASTELEPLVNNFEHLSDKRRAPEALQALRKIASLVKPLMRQRNWRVGTLAEFYPPENNLLGLNINQGQKICLRLRHAGDETQFLPIESVVDTMLHELAHNVHGPHDQHFHALWDKLRDEHQALVMKGYTGEGFLGQGNRLGGRRMPLNEARRKARAAAERRKTLQAGSGQRLGGSGIMRGQDPRAVIAAAVERRQRIERGCASNTDKGRQLEREEVNKKNVTRTTVDHEDEDEATMMQAYIDLIQEDEQNQLGDLYIPSSQENPAGSKSLPREHPGKLLQRQREIEDGIRKQTQTPPQPSAPPQPKARPKEPSPPPAPDTWTCEICTLVNPINYLTCDACTVERPAHISAQIPSATPFPPPRSHHHPTTSRSSNPDNHRDRDRDRERPAAFAPRHNAYDNLKRFEQQSQTKRDTKPLGWTCHGCGNFMELEWWTCSVCGVMKASS</sequence>
<dbReference type="InterPro" id="IPR036443">
    <property type="entry name" value="Znf_RanBP2_sf"/>
</dbReference>
<protein>
    <recommendedName>
        <fullName evidence="10">WLM domain-containing protein</fullName>
    </recommendedName>
</protein>
<keyword evidence="3" id="KW-0862">Zinc</keyword>
<feature type="region of interest" description="Disordered" evidence="5">
    <location>
        <begin position="163"/>
        <end position="183"/>
    </location>
</feature>
<dbReference type="RefSeq" id="XP_008720496.1">
    <property type="nucleotide sequence ID" value="XM_008722274.1"/>
</dbReference>
<dbReference type="HOGENOM" id="CLU_023057_1_1_1"/>
<feature type="compositionally biased region" description="Basic and acidic residues" evidence="5">
    <location>
        <begin position="380"/>
        <end position="392"/>
    </location>
</feature>
<dbReference type="InParanoid" id="W2RML8"/>
<feature type="compositionally biased region" description="Basic and acidic residues" evidence="5">
    <location>
        <begin position="210"/>
        <end position="222"/>
    </location>
</feature>
<keyword evidence="2 4" id="KW-0863">Zinc-finger</keyword>
<dbReference type="PANTHER" id="PTHR46622:SF1">
    <property type="entry name" value="DNA-DEPENDENT METALLOPROTEASE WSS1"/>
    <property type="match status" value="1"/>
</dbReference>
<dbReference type="Pfam" id="PF08325">
    <property type="entry name" value="WLM"/>
    <property type="match status" value="1"/>
</dbReference>
<organism evidence="8 9">
    <name type="scientific">Cyphellophora europaea (strain CBS 101466)</name>
    <name type="common">Phialophora europaea</name>
    <dbReference type="NCBI Taxonomy" id="1220924"/>
    <lineage>
        <taxon>Eukaryota</taxon>
        <taxon>Fungi</taxon>
        <taxon>Dikarya</taxon>
        <taxon>Ascomycota</taxon>
        <taxon>Pezizomycotina</taxon>
        <taxon>Eurotiomycetes</taxon>
        <taxon>Chaetothyriomycetidae</taxon>
        <taxon>Chaetothyriales</taxon>
        <taxon>Cyphellophoraceae</taxon>
        <taxon>Cyphellophora</taxon>
    </lineage>
</organism>
<feature type="region of interest" description="Disordered" evidence="5">
    <location>
        <begin position="202"/>
        <end position="237"/>
    </location>
</feature>
<proteinExistence type="predicted"/>
<feature type="domain" description="RanBP2-type" evidence="6">
    <location>
        <begin position="321"/>
        <end position="350"/>
    </location>
</feature>